<dbReference type="Proteomes" id="UP001165186">
    <property type="component" value="Unassembled WGS sequence"/>
</dbReference>
<sequence length="74" mass="8107">MLASTLILTVLAGKALVEAAPAPEYTSYPETITIHPPKTRKIWPVGWRFKPTHTDNLLTFAARETAGSGSKMRV</sequence>
<accession>A0ACB5RVV9</accession>
<protein>
    <submittedName>
        <fullName evidence="1">Uncharacterized protein</fullName>
    </submittedName>
</protein>
<reference evidence="1" key="1">
    <citation type="submission" date="2024-09" db="EMBL/GenBank/DDBJ databases">
        <title>Draft Genome Sequences of Neofusicoccum parvum.</title>
        <authorList>
            <person name="Ashida A."/>
            <person name="Camagna M."/>
            <person name="Tanaka A."/>
            <person name="Takemoto D."/>
        </authorList>
    </citation>
    <scope>NUCLEOTIDE SEQUENCE</scope>
    <source>
        <strain evidence="1">PPO83</strain>
    </source>
</reference>
<comment type="caution">
    <text evidence="1">The sequence shown here is derived from an EMBL/GenBank/DDBJ whole genome shotgun (WGS) entry which is preliminary data.</text>
</comment>
<evidence type="ECO:0000313" key="2">
    <source>
        <dbReference type="Proteomes" id="UP001165186"/>
    </source>
</evidence>
<proteinExistence type="predicted"/>
<evidence type="ECO:0000313" key="1">
    <source>
        <dbReference type="EMBL" id="GME24649.1"/>
    </source>
</evidence>
<name>A0ACB5RVV9_9PEZI</name>
<gene>
    <name evidence="1" type="primary">g6910</name>
    <name evidence="1" type="ORF">NpPPO83_00006910</name>
</gene>
<keyword evidence="2" id="KW-1185">Reference proteome</keyword>
<dbReference type="EMBL" id="BSXG01000014">
    <property type="protein sequence ID" value="GME24649.1"/>
    <property type="molecule type" value="Genomic_DNA"/>
</dbReference>
<organism evidence="1 2">
    <name type="scientific">Neofusicoccum parvum</name>
    <dbReference type="NCBI Taxonomy" id="310453"/>
    <lineage>
        <taxon>Eukaryota</taxon>
        <taxon>Fungi</taxon>
        <taxon>Dikarya</taxon>
        <taxon>Ascomycota</taxon>
        <taxon>Pezizomycotina</taxon>
        <taxon>Dothideomycetes</taxon>
        <taxon>Dothideomycetes incertae sedis</taxon>
        <taxon>Botryosphaeriales</taxon>
        <taxon>Botryosphaeriaceae</taxon>
        <taxon>Neofusicoccum</taxon>
    </lineage>
</organism>